<dbReference type="AlphaFoldDB" id="A0AAW1XJV7"/>
<evidence type="ECO:0000313" key="5">
    <source>
        <dbReference type="Proteomes" id="UP001457282"/>
    </source>
</evidence>
<keyword evidence="2" id="KW-0645">Protease</keyword>
<keyword evidence="5" id="KW-1185">Reference proteome</keyword>
<dbReference type="InterPro" id="IPR029055">
    <property type="entry name" value="Ntn_hydrolases_N"/>
</dbReference>
<proteinExistence type="predicted"/>
<dbReference type="GO" id="GO:0008233">
    <property type="term" value="F:peptidase activity"/>
    <property type="evidence" value="ECO:0007669"/>
    <property type="project" value="UniProtKB-KW"/>
</dbReference>
<gene>
    <name evidence="4" type="ORF">M0R45_012910</name>
</gene>
<reference evidence="4 5" key="1">
    <citation type="journal article" date="2023" name="G3 (Bethesda)">
        <title>A chromosome-length genome assembly and annotation of blackberry (Rubus argutus, cv. 'Hillquist').</title>
        <authorList>
            <person name="Bruna T."/>
            <person name="Aryal R."/>
            <person name="Dudchenko O."/>
            <person name="Sargent D.J."/>
            <person name="Mead D."/>
            <person name="Buti M."/>
            <person name="Cavallini A."/>
            <person name="Hytonen T."/>
            <person name="Andres J."/>
            <person name="Pham M."/>
            <person name="Weisz D."/>
            <person name="Mascagni F."/>
            <person name="Usai G."/>
            <person name="Natali L."/>
            <person name="Bassil N."/>
            <person name="Fernandez G.E."/>
            <person name="Lomsadze A."/>
            <person name="Armour M."/>
            <person name="Olukolu B."/>
            <person name="Poorten T."/>
            <person name="Britton C."/>
            <person name="Davik J."/>
            <person name="Ashrafi H."/>
            <person name="Aiden E.L."/>
            <person name="Borodovsky M."/>
            <person name="Worthington M."/>
        </authorList>
    </citation>
    <scope>NUCLEOTIDE SEQUENCE [LARGE SCALE GENOMIC DNA]</scope>
    <source>
        <strain evidence="4">PI 553951</strain>
    </source>
</reference>
<dbReference type="EMBL" id="JBEDUW010000003">
    <property type="protein sequence ID" value="KAK9936047.1"/>
    <property type="molecule type" value="Genomic_DNA"/>
</dbReference>
<dbReference type="InterPro" id="IPR001353">
    <property type="entry name" value="Proteasome_sua/b"/>
</dbReference>
<organism evidence="4 5">
    <name type="scientific">Rubus argutus</name>
    <name type="common">Southern blackberry</name>
    <dbReference type="NCBI Taxonomy" id="59490"/>
    <lineage>
        <taxon>Eukaryota</taxon>
        <taxon>Viridiplantae</taxon>
        <taxon>Streptophyta</taxon>
        <taxon>Embryophyta</taxon>
        <taxon>Tracheophyta</taxon>
        <taxon>Spermatophyta</taxon>
        <taxon>Magnoliopsida</taxon>
        <taxon>eudicotyledons</taxon>
        <taxon>Gunneridae</taxon>
        <taxon>Pentapetalae</taxon>
        <taxon>rosids</taxon>
        <taxon>fabids</taxon>
        <taxon>Rosales</taxon>
        <taxon>Rosaceae</taxon>
        <taxon>Rosoideae</taxon>
        <taxon>Rosoideae incertae sedis</taxon>
        <taxon>Rubus</taxon>
    </lineage>
</organism>
<dbReference type="GO" id="GO:0051603">
    <property type="term" value="P:proteolysis involved in protein catabolic process"/>
    <property type="evidence" value="ECO:0007669"/>
    <property type="project" value="InterPro"/>
</dbReference>
<sequence>MMKLQQSLSGTTTIGFPFGQGNRQGIMLGVDARISNSYMDEDKNLYEEIKSDEEVKIFQLCSNPHIYCTLTGDVEEWHKMYKYMLQQAPKSVGEAFDVADNYLTAFRTNNRMSSRIEKAFGMLIAGYQKEKGFEILGISLERKNIIGSKLDRIKALGSGNSYTQRILLAGQNLDEMTQETAADLIFKALLRACLRDVYSGGNLTVIHIHEDGCILATYHVLEVYNKFYDPMDASERKTLFMLYSTNAGPIYGNNAVQTLISDVWPRVNGLGLTPFNHLIAKKACFYIHYIVFTTEQAATRAYVDVPTKNSNPHFPQSLAGIRSFLTNCVRESTRDHVYIGRSSKGLLEGLCNLENAPNLKY</sequence>
<dbReference type="PANTHER" id="PTHR32194">
    <property type="entry name" value="METALLOPROTEASE TLDD"/>
    <property type="match status" value="1"/>
</dbReference>
<evidence type="ECO:0000256" key="1">
    <source>
        <dbReference type="ARBA" id="ARBA00022490"/>
    </source>
</evidence>
<dbReference type="GO" id="GO:0005737">
    <property type="term" value="C:cytoplasm"/>
    <property type="evidence" value="ECO:0007669"/>
    <property type="project" value="TreeGrafter"/>
</dbReference>
<comment type="caution">
    <text evidence="4">The sequence shown here is derived from an EMBL/GenBank/DDBJ whole genome shotgun (WGS) entry which is preliminary data.</text>
</comment>
<accession>A0AAW1XJV7</accession>
<evidence type="ECO:0000256" key="2">
    <source>
        <dbReference type="ARBA" id="ARBA00022670"/>
    </source>
</evidence>
<dbReference type="Pfam" id="PF00227">
    <property type="entry name" value="Proteasome"/>
    <property type="match status" value="1"/>
</dbReference>
<dbReference type="SUPFAM" id="SSF56235">
    <property type="entry name" value="N-terminal nucleophile aminohydrolases (Ntn hydrolases)"/>
    <property type="match status" value="1"/>
</dbReference>
<dbReference type="Proteomes" id="UP001457282">
    <property type="component" value="Unassembled WGS sequence"/>
</dbReference>
<keyword evidence="3" id="KW-0378">Hydrolase</keyword>
<dbReference type="Gene3D" id="3.60.20.10">
    <property type="entry name" value="Glutamine Phosphoribosylpyrophosphate, subunit 1, domain 1"/>
    <property type="match status" value="1"/>
</dbReference>
<dbReference type="InterPro" id="IPR023333">
    <property type="entry name" value="Proteasome_suB-type"/>
</dbReference>
<dbReference type="PANTHER" id="PTHR32194:SF0">
    <property type="entry name" value="ATP-DEPENDENT PROTEASE SUBUNIT HSLV"/>
    <property type="match status" value="1"/>
</dbReference>
<protein>
    <submittedName>
        <fullName evidence="4">Uncharacterized protein</fullName>
    </submittedName>
</protein>
<keyword evidence="1" id="KW-0963">Cytoplasm</keyword>
<dbReference type="GO" id="GO:0005839">
    <property type="term" value="C:proteasome core complex"/>
    <property type="evidence" value="ECO:0007669"/>
    <property type="project" value="InterPro"/>
</dbReference>
<name>A0AAW1XJV7_RUBAR</name>
<evidence type="ECO:0000256" key="3">
    <source>
        <dbReference type="ARBA" id="ARBA00022801"/>
    </source>
</evidence>
<evidence type="ECO:0000313" key="4">
    <source>
        <dbReference type="EMBL" id="KAK9936047.1"/>
    </source>
</evidence>